<organism evidence="1">
    <name type="scientific">Gordonia amarae</name>
    <dbReference type="NCBI Taxonomy" id="36821"/>
    <lineage>
        <taxon>Bacteria</taxon>
        <taxon>Bacillati</taxon>
        <taxon>Actinomycetota</taxon>
        <taxon>Actinomycetes</taxon>
        <taxon>Mycobacteriales</taxon>
        <taxon>Gordoniaceae</taxon>
        <taxon>Gordonia</taxon>
    </lineage>
</organism>
<dbReference type="AlphaFoldDB" id="A0A857M155"/>
<protein>
    <submittedName>
        <fullName evidence="1">Uncharacterized protein</fullName>
    </submittedName>
</protein>
<sequence>MGVVVGLTLLLGIMLCAFALPAIHTGAHGITLGVAGPQDAVDKVRALDGFDVREYSSADEARTAIEQRKIYGALIVGDDNIEIMTASAASAQAAQVIGQAGPPLALRMKKGWTITDVRPFPADDPRGAGLSGGALPLALGGWIAAILIMQLIATTRNRLLAVFAFAVVGGLALTAIIQFGFGTLDGNYLLTSLAAMLGISATAMGVLGLRELLGGVGIGIAAVLLILLGNPLSGLSSAPEMLPSPWGQIGQLLPPGATGALLRGVGLFDGHGTTHALVVLICWLVVGLGFYFLGLRRAAAKAGSPAPAA</sequence>
<gene>
    <name evidence="1" type="ORF">GII30_22475</name>
</gene>
<name>A0A857M155_9ACTN</name>
<reference evidence="1" key="1">
    <citation type="journal article" date="2021" name="Nat. Microbiol.">
        <title>Cocultivation of an ultrasmall environmental parasitic bacterium with lytic ability against bacteria associated with wastewater foams.</title>
        <authorList>
            <person name="Batinovic S."/>
            <person name="Rose J.J.A."/>
            <person name="Ratcliffe J."/>
            <person name="Seviour R.J."/>
            <person name="Petrovski S."/>
        </authorList>
    </citation>
    <scope>NUCLEOTIDE SEQUENCE</scope>
    <source>
        <strain evidence="1">CON44</strain>
    </source>
</reference>
<dbReference type="EMBL" id="CP045810">
    <property type="protein sequence ID" value="QHN42224.1"/>
    <property type="molecule type" value="Genomic_DNA"/>
</dbReference>
<proteinExistence type="predicted"/>
<evidence type="ECO:0000313" key="1">
    <source>
        <dbReference type="EMBL" id="QHN42224.1"/>
    </source>
</evidence>
<accession>A0A857M155</accession>